<dbReference type="EMBL" id="CP158367">
    <property type="protein sequence ID" value="XBX76317.1"/>
    <property type="molecule type" value="Genomic_DNA"/>
</dbReference>
<keyword evidence="1" id="KW-0472">Membrane</keyword>
<name>A0AAU7VQ61_9FIRM</name>
<protein>
    <submittedName>
        <fullName evidence="2">Uncharacterized protein</fullName>
    </submittedName>
</protein>
<reference evidence="2" key="1">
    <citation type="journal article" date="2013" name="Extremophiles">
        <title>Proteinivorax tanatarense gen. nov., sp. nov., an anaerobic, haloalkaliphilic, proteolytic bacterium isolated from a decaying algal bloom, and proposal of Proteinivoraceae fam. nov.</title>
        <authorList>
            <person name="Kevbrin V."/>
            <person name="Boltyanskaya Y."/>
            <person name="Zhilina T."/>
            <person name="Kolganova T."/>
            <person name="Lavrentjeva E."/>
            <person name="Kuznetsov B."/>
        </authorList>
    </citation>
    <scope>NUCLEOTIDE SEQUENCE</scope>
    <source>
        <strain evidence="2">Z-910T</strain>
    </source>
</reference>
<dbReference type="RefSeq" id="WP_350345051.1">
    <property type="nucleotide sequence ID" value="NZ_CP158367.1"/>
</dbReference>
<gene>
    <name evidence="2" type="ORF">PRVXT_001505</name>
</gene>
<evidence type="ECO:0000313" key="2">
    <source>
        <dbReference type="EMBL" id="XBX76317.1"/>
    </source>
</evidence>
<reference evidence="2" key="2">
    <citation type="submission" date="2024-06" db="EMBL/GenBank/DDBJ databases">
        <authorList>
            <person name="Petrova K.O."/>
            <person name="Toshchakov S.V."/>
            <person name="Boltjanskaja Y.V."/>
            <person name="Kevbrin V."/>
        </authorList>
    </citation>
    <scope>NUCLEOTIDE SEQUENCE</scope>
    <source>
        <strain evidence="2">Z-910T</strain>
    </source>
</reference>
<accession>A0AAU7VQ61</accession>
<evidence type="ECO:0000256" key="1">
    <source>
        <dbReference type="SAM" id="Phobius"/>
    </source>
</evidence>
<sequence length="66" mass="7280">MMGKVILTFLMLNTVFLIGYSVGRRMGLKQGEKQGYNQGKALLRLKANTSRTCPICNKTASGVTRN</sequence>
<keyword evidence="1" id="KW-1133">Transmembrane helix</keyword>
<dbReference type="AlphaFoldDB" id="A0AAU7VQ61"/>
<organism evidence="2">
    <name type="scientific">Proteinivorax tanatarense</name>
    <dbReference type="NCBI Taxonomy" id="1260629"/>
    <lineage>
        <taxon>Bacteria</taxon>
        <taxon>Bacillati</taxon>
        <taxon>Bacillota</taxon>
        <taxon>Clostridia</taxon>
        <taxon>Eubacteriales</taxon>
        <taxon>Proteinivoracaceae</taxon>
        <taxon>Proteinivorax</taxon>
    </lineage>
</organism>
<proteinExistence type="predicted"/>
<keyword evidence="1" id="KW-0812">Transmembrane</keyword>
<feature type="transmembrane region" description="Helical" evidence="1">
    <location>
        <begin position="6"/>
        <end position="23"/>
    </location>
</feature>